<keyword evidence="1" id="KW-0472">Membrane</keyword>
<accession>A0A6A6Q7X6</accession>
<gene>
    <name evidence="2" type="ORF">BU16DRAFT_228420</name>
</gene>
<keyword evidence="1" id="KW-0812">Transmembrane</keyword>
<protein>
    <submittedName>
        <fullName evidence="2">Uncharacterized protein</fullName>
    </submittedName>
</protein>
<dbReference type="AlphaFoldDB" id="A0A6A6Q7X6"/>
<evidence type="ECO:0000313" key="3">
    <source>
        <dbReference type="Proteomes" id="UP000799750"/>
    </source>
</evidence>
<dbReference type="EMBL" id="MU004203">
    <property type="protein sequence ID" value="KAF2488490.1"/>
    <property type="molecule type" value="Genomic_DNA"/>
</dbReference>
<keyword evidence="1" id="KW-1133">Transmembrane helix</keyword>
<dbReference type="Proteomes" id="UP000799750">
    <property type="component" value="Unassembled WGS sequence"/>
</dbReference>
<reference evidence="2" key="1">
    <citation type="journal article" date="2020" name="Stud. Mycol.">
        <title>101 Dothideomycetes genomes: a test case for predicting lifestyles and emergence of pathogens.</title>
        <authorList>
            <person name="Haridas S."/>
            <person name="Albert R."/>
            <person name="Binder M."/>
            <person name="Bloem J."/>
            <person name="Labutti K."/>
            <person name="Salamov A."/>
            <person name="Andreopoulos B."/>
            <person name="Baker S."/>
            <person name="Barry K."/>
            <person name="Bills G."/>
            <person name="Bluhm B."/>
            <person name="Cannon C."/>
            <person name="Castanera R."/>
            <person name="Culley D."/>
            <person name="Daum C."/>
            <person name="Ezra D."/>
            <person name="Gonzalez J."/>
            <person name="Henrissat B."/>
            <person name="Kuo A."/>
            <person name="Liang C."/>
            <person name="Lipzen A."/>
            <person name="Lutzoni F."/>
            <person name="Magnuson J."/>
            <person name="Mondo S."/>
            <person name="Nolan M."/>
            <person name="Ohm R."/>
            <person name="Pangilinan J."/>
            <person name="Park H.-J."/>
            <person name="Ramirez L."/>
            <person name="Alfaro M."/>
            <person name="Sun H."/>
            <person name="Tritt A."/>
            <person name="Yoshinaga Y."/>
            <person name="Zwiers L.-H."/>
            <person name="Turgeon B."/>
            <person name="Goodwin S."/>
            <person name="Spatafora J."/>
            <person name="Crous P."/>
            <person name="Grigoriev I."/>
        </authorList>
    </citation>
    <scope>NUCLEOTIDE SEQUENCE</scope>
    <source>
        <strain evidence="2">CBS 269.34</strain>
    </source>
</reference>
<organism evidence="2 3">
    <name type="scientific">Lophium mytilinum</name>
    <dbReference type="NCBI Taxonomy" id="390894"/>
    <lineage>
        <taxon>Eukaryota</taxon>
        <taxon>Fungi</taxon>
        <taxon>Dikarya</taxon>
        <taxon>Ascomycota</taxon>
        <taxon>Pezizomycotina</taxon>
        <taxon>Dothideomycetes</taxon>
        <taxon>Pleosporomycetidae</taxon>
        <taxon>Mytilinidiales</taxon>
        <taxon>Mytilinidiaceae</taxon>
        <taxon>Lophium</taxon>
    </lineage>
</organism>
<evidence type="ECO:0000313" key="2">
    <source>
        <dbReference type="EMBL" id="KAF2488490.1"/>
    </source>
</evidence>
<name>A0A6A6Q7X6_9PEZI</name>
<keyword evidence="3" id="KW-1185">Reference proteome</keyword>
<proteinExistence type="predicted"/>
<sequence length="73" mass="8475">MNRQLQGYYPHIIVTAFYCDTSIVIQFLYVRANDCYPNLFLRPAHIINACVHLVFPVFHIRATLESTPIPSNH</sequence>
<evidence type="ECO:0000256" key="1">
    <source>
        <dbReference type="SAM" id="Phobius"/>
    </source>
</evidence>
<feature type="transmembrane region" description="Helical" evidence="1">
    <location>
        <begin position="12"/>
        <end position="32"/>
    </location>
</feature>